<dbReference type="Proteomes" id="UP001281003">
    <property type="component" value="Unassembled WGS sequence"/>
</dbReference>
<dbReference type="Pfam" id="PF04880">
    <property type="entry name" value="NUDE_C"/>
    <property type="match status" value="1"/>
</dbReference>
<keyword evidence="6" id="KW-0206">Cytoskeleton</keyword>
<reference evidence="10" key="1">
    <citation type="journal article" date="2023" name="Mol. Phylogenet. Evol.">
        <title>Genome-scale phylogeny and comparative genomics of the fungal order Sordariales.</title>
        <authorList>
            <person name="Hensen N."/>
            <person name="Bonometti L."/>
            <person name="Westerberg I."/>
            <person name="Brannstrom I.O."/>
            <person name="Guillou S."/>
            <person name="Cros-Aarteil S."/>
            <person name="Calhoun S."/>
            <person name="Haridas S."/>
            <person name="Kuo A."/>
            <person name="Mondo S."/>
            <person name="Pangilinan J."/>
            <person name="Riley R."/>
            <person name="LaButti K."/>
            <person name="Andreopoulos B."/>
            <person name="Lipzen A."/>
            <person name="Chen C."/>
            <person name="Yan M."/>
            <person name="Daum C."/>
            <person name="Ng V."/>
            <person name="Clum A."/>
            <person name="Steindorff A."/>
            <person name="Ohm R.A."/>
            <person name="Martin F."/>
            <person name="Silar P."/>
            <person name="Natvig D.O."/>
            <person name="Lalanne C."/>
            <person name="Gautier V."/>
            <person name="Ament-Velasquez S.L."/>
            <person name="Kruys A."/>
            <person name="Hutchinson M.I."/>
            <person name="Powell A.J."/>
            <person name="Barry K."/>
            <person name="Miller A.N."/>
            <person name="Grigoriev I.V."/>
            <person name="Debuchy R."/>
            <person name="Gladieux P."/>
            <person name="Hiltunen Thoren M."/>
            <person name="Johannesson H."/>
        </authorList>
    </citation>
    <scope>NUCLEOTIDE SEQUENCE</scope>
    <source>
        <strain evidence="10">FGSC 1904</strain>
    </source>
</reference>
<dbReference type="AlphaFoldDB" id="A0AAE0PGF3"/>
<feature type="compositionally biased region" description="Low complexity" evidence="8">
    <location>
        <begin position="464"/>
        <end position="473"/>
    </location>
</feature>
<dbReference type="GO" id="GO:0000776">
    <property type="term" value="C:kinetochore"/>
    <property type="evidence" value="ECO:0007669"/>
    <property type="project" value="TreeGrafter"/>
</dbReference>
<feature type="coiled-coil region" evidence="7">
    <location>
        <begin position="12"/>
        <end position="194"/>
    </location>
</feature>
<dbReference type="InterPro" id="IPR033494">
    <property type="entry name" value="NUDE"/>
</dbReference>
<dbReference type="GO" id="GO:0005871">
    <property type="term" value="C:kinesin complex"/>
    <property type="evidence" value="ECO:0007669"/>
    <property type="project" value="TreeGrafter"/>
</dbReference>
<feature type="compositionally biased region" description="Low complexity" evidence="8">
    <location>
        <begin position="204"/>
        <end position="224"/>
    </location>
</feature>
<evidence type="ECO:0000259" key="9">
    <source>
        <dbReference type="Pfam" id="PF04880"/>
    </source>
</evidence>
<feature type="compositionally biased region" description="Low complexity" evidence="8">
    <location>
        <begin position="639"/>
        <end position="661"/>
    </location>
</feature>
<feature type="compositionally biased region" description="Low complexity" evidence="8">
    <location>
        <begin position="277"/>
        <end position="294"/>
    </location>
</feature>
<feature type="compositionally biased region" description="Polar residues" evidence="8">
    <location>
        <begin position="532"/>
        <end position="552"/>
    </location>
</feature>
<accession>A0AAE0PGF3</accession>
<feature type="compositionally biased region" description="Gly residues" evidence="8">
    <location>
        <begin position="674"/>
        <end position="686"/>
    </location>
</feature>
<evidence type="ECO:0000256" key="6">
    <source>
        <dbReference type="ARBA" id="ARBA00023212"/>
    </source>
</evidence>
<sequence>MADIPGSPLSKNATTEEALAWYKSQYEELEQELKEFQQSSKELEAELEKDLDAADKRERALQQKAEGLSYEVEEWKRKYKESKSGANAAQSALEKEITALRETNRTLQLKLRDIEVANDDFERQARNTSSSLEDLESKYNVAIERAVMMEEEIKIGEQERERLRVEAQRLREELSDLKIEAEILQSKLRKHQARGHLTQITTTIAPAPASPLSTASSPLVTTPPDTKSLSTIDTLSEVQDPPSPPMSDASMGKGLRASRNTPIKQTASRPGGCRTPKSSISKSAAAKSSAQATHKANRSISENNITPKPKPLSSSTSSQPNRPSAGRFNSNSYPMVRTPSSRPSAARAAERPRAPVHRIPPSNSLTHIRTLTAQMQKLEARVHSARSKLPAGPAQTPPKQSPRFSGGVGGIAATIAMRGKKQRGAGASTPNLLDDDNVSEISNTHSNPDFRSSTSNLSKHIPRLSSSGLSSTSGVSRIAFGPLPIRHPASAAASTTSTSTATATNVDSEVSRPSSRASSTSYPRPISRAESHSTAASGYMPSSASRPISRTSLPGHGTRTPVGSWPRSSGTLSTYGHGPAHSQASISYSTAEEDELTDDGQRELRPKQTPARRRTGTLSARDAPDHHHTGIPIPGSGGNRRQSGSSSASRSSVTGSLSLRRPSNAAALGHGHGHSSGYGHGHGTVGGSSSVRKVVDLGETY</sequence>
<evidence type="ECO:0000256" key="3">
    <source>
        <dbReference type="ARBA" id="ARBA00022490"/>
    </source>
</evidence>
<evidence type="ECO:0000256" key="4">
    <source>
        <dbReference type="ARBA" id="ARBA00022701"/>
    </source>
</evidence>
<dbReference type="GO" id="GO:0047496">
    <property type="term" value="P:vesicle transport along microtubule"/>
    <property type="evidence" value="ECO:0007669"/>
    <property type="project" value="TreeGrafter"/>
</dbReference>
<feature type="compositionally biased region" description="Low complexity" evidence="8">
    <location>
        <begin position="490"/>
        <end position="504"/>
    </location>
</feature>
<feature type="region of interest" description="Disordered" evidence="8">
    <location>
        <begin position="204"/>
        <end position="367"/>
    </location>
</feature>
<comment type="caution">
    <text evidence="10">The sequence shown here is derived from an EMBL/GenBank/DDBJ whole genome shotgun (WGS) entry which is preliminary data.</text>
</comment>
<dbReference type="SUPFAM" id="SSF57997">
    <property type="entry name" value="Tropomyosin"/>
    <property type="match status" value="1"/>
</dbReference>
<comment type="similarity">
    <text evidence="2">Belongs to the nudE family.</text>
</comment>
<keyword evidence="11" id="KW-1185">Reference proteome</keyword>
<dbReference type="GO" id="GO:0051642">
    <property type="term" value="P:centrosome localization"/>
    <property type="evidence" value="ECO:0007669"/>
    <property type="project" value="TreeGrafter"/>
</dbReference>
<feature type="region of interest" description="Disordered" evidence="8">
    <location>
        <begin position="421"/>
        <end position="473"/>
    </location>
</feature>
<reference evidence="10" key="2">
    <citation type="submission" date="2023-07" db="EMBL/GenBank/DDBJ databases">
        <authorList>
            <consortium name="Lawrence Berkeley National Laboratory"/>
            <person name="Haridas S."/>
            <person name="Hensen N."/>
            <person name="Bonometti L."/>
            <person name="Westerberg I."/>
            <person name="Brannstrom I.O."/>
            <person name="Guillou S."/>
            <person name="Cros-Aarteil S."/>
            <person name="Calhoun S."/>
            <person name="Kuo A."/>
            <person name="Mondo S."/>
            <person name="Pangilinan J."/>
            <person name="Riley R."/>
            <person name="LaButti K."/>
            <person name="Andreopoulos B."/>
            <person name="Lipzen A."/>
            <person name="Chen C."/>
            <person name="Yanf M."/>
            <person name="Daum C."/>
            <person name="Ng V."/>
            <person name="Clum A."/>
            <person name="Steindorff A."/>
            <person name="Ohm R."/>
            <person name="Martin F."/>
            <person name="Silar P."/>
            <person name="Natvig D."/>
            <person name="Lalanne C."/>
            <person name="Gautier V."/>
            <person name="Ament-velasquez S.L."/>
            <person name="Kruys A."/>
            <person name="Hutchinson M.I."/>
            <person name="Powell A.J."/>
            <person name="Barry K."/>
            <person name="Miller A.N."/>
            <person name="Grigoriev I.V."/>
            <person name="Debuchy R."/>
            <person name="Gladieux P."/>
            <person name="Thoren M.H."/>
            <person name="Johannesson H."/>
        </authorList>
    </citation>
    <scope>NUCLEOTIDE SEQUENCE</scope>
    <source>
        <strain evidence="10">FGSC 1904</strain>
    </source>
</reference>
<dbReference type="Gene3D" id="6.10.250.1080">
    <property type="match status" value="1"/>
</dbReference>
<feature type="domain" description="NUDE" evidence="9">
    <location>
        <begin position="131"/>
        <end position="293"/>
    </location>
</feature>
<comment type="subcellular location">
    <subcellularLocation>
        <location evidence="1">Cytoplasm</location>
        <location evidence="1">Cytoskeleton</location>
    </subcellularLocation>
</comment>
<feature type="compositionally biased region" description="Polar residues" evidence="8">
    <location>
        <begin position="258"/>
        <end position="268"/>
    </location>
</feature>
<proteinExistence type="inferred from homology"/>
<feature type="compositionally biased region" description="Low complexity" evidence="8">
    <location>
        <begin position="311"/>
        <end position="324"/>
    </location>
</feature>
<dbReference type="GO" id="GO:0000132">
    <property type="term" value="P:establishment of mitotic spindle orientation"/>
    <property type="evidence" value="ECO:0007669"/>
    <property type="project" value="TreeGrafter"/>
</dbReference>
<evidence type="ECO:0000313" key="11">
    <source>
        <dbReference type="Proteomes" id="UP001281003"/>
    </source>
</evidence>
<evidence type="ECO:0000256" key="8">
    <source>
        <dbReference type="SAM" id="MobiDB-lite"/>
    </source>
</evidence>
<evidence type="ECO:0000256" key="2">
    <source>
        <dbReference type="ARBA" id="ARBA00007429"/>
    </source>
</evidence>
<keyword evidence="3" id="KW-0963">Cytoplasm</keyword>
<dbReference type="InterPro" id="IPR006964">
    <property type="entry name" value="NUDE_dom"/>
</dbReference>
<keyword evidence="5 7" id="KW-0175">Coiled coil</keyword>
<dbReference type="PANTHER" id="PTHR10921">
    <property type="entry name" value="NUCLEAR DISTRIBUTION PROTEIN NUDE HOMOLOG 1"/>
    <property type="match status" value="1"/>
</dbReference>
<dbReference type="GO" id="GO:0007020">
    <property type="term" value="P:microtubule nucleation"/>
    <property type="evidence" value="ECO:0007669"/>
    <property type="project" value="TreeGrafter"/>
</dbReference>
<dbReference type="GO" id="GO:0007059">
    <property type="term" value="P:chromosome segregation"/>
    <property type="evidence" value="ECO:0007669"/>
    <property type="project" value="TreeGrafter"/>
</dbReference>
<keyword evidence="4" id="KW-0493">Microtubule</keyword>
<feature type="region of interest" description="Disordered" evidence="8">
    <location>
        <begin position="490"/>
        <end position="701"/>
    </location>
</feature>
<protein>
    <submittedName>
        <fullName evidence="10">Nuclear distribution protein nude 1</fullName>
    </submittedName>
</protein>
<evidence type="ECO:0000313" key="10">
    <source>
        <dbReference type="EMBL" id="KAK3399446.1"/>
    </source>
</evidence>
<feature type="compositionally biased region" description="Polar residues" evidence="8">
    <location>
        <begin position="439"/>
        <end position="458"/>
    </location>
</feature>
<evidence type="ECO:0000256" key="7">
    <source>
        <dbReference type="SAM" id="Coils"/>
    </source>
</evidence>
<name>A0AAE0PGF3_SORBR</name>
<feature type="region of interest" description="Disordered" evidence="8">
    <location>
        <begin position="381"/>
        <end position="406"/>
    </location>
</feature>
<dbReference type="EMBL" id="JAUTDP010000005">
    <property type="protein sequence ID" value="KAK3399446.1"/>
    <property type="molecule type" value="Genomic_DNA"/>
</dbReference>
<dbReference type="PANTHER" id="PTHR10921:SF1">
    <property type="entry name" value="NUCLEAR DISTRIBUTION PROTEIN NUDE HOMOLOG"/>
    <property type="match status" value="1"/>
</dbReference>
<gene>
    <name evidence="10" type="ORF">B0T20DRAFT_198836</name>
</gene>
<evidence type="ECO:0000256" key="1">
    <source>
        <dbReference type="ARBA" id="ARBA00004245"/>
    </source>
</evidence>
<dbReference type="GO" id="GO:0005874">
    <property type="term" value="C:microtubule"/>
    <property type="evidence" value="ECO:0007669"/>
    <property type="project" value="UniProtKB-KW"/>
</dbReference>
<dbReference type="GO" id="GO:0008017">
    <property type="term" value="F:microtubule binding"/>
    <property type="evidence" value="ECO:0007669"/>
    <property type="project" value="InterPro"/>
</dbReference>
<organism evidence="10 11">
    <name type="scientific">Sordaria brevicollis</name>
    <dbReference type="NCBI Taxonomy" id="83679"/>
    <lineage>
        <taxon>Eukaryota</taxon>
        <taxon>Fungi</taxon>
        <taxon>Dikarya</taxon>
        <taxon>Ascomycota</taxon>
        <taxon>Pezizomycotina</taxon>
        <taxon>Sordariomycetes</taxon>
        <taxon>Sordariomycetidae</taxon>
        <taxon>Sordariales</taxon>
        <taxon>Sordariaceae</taxon>
        <taxon>Sordaria</taxon>
    </lineage>
</organism>
<feature type="compositionally biased region" description="Low complexity" evidence="8">
    <location>
        <begin position="511"/>
        <end position="525"/>
    </location>
</feature>
<evidence type="ECO:0000256" key="5">
    <source>
        <dbReference type="ARBA" id="ARBA00023054"/>
    </source>
</evidence>
<feature type="compositionally biased region" description="Polar residues" evidence="8">
    <location>
        <begin position="225"/>
        <end position="237"/>
    </location>
</feature>